<feature type="transmembrane region" description="Helical" evidence="2">
    <location>
        <begin position="28"/>
        <end position="46"/>
    </location>
</feature>
<name>A0A5B9QSG2_9BACT</name>
<dbReference type="Proteomes" id="UP000325286">
    <property type="component" value="Chromosome"/>
</dbReference>
<proteinExistence type="predicted"/>
<evidence type="ECO:0000256" key="2">
    <source>
        <dbReference type="SAM" id="Phobius"/>
    </source>
</evidence>
<evidence type="ECO:0000313" key="3">
    <source>
        <dbReference type="EMBL" id="QEG41998.1"/>
    </source>
</evidence>
<evidence type="ECO:0000256" key="1">
    <source>
        <dbReference type="SAM" id="MobiDB-lite"/>
    </source>
</evidence>
<evidence type="ECO:0000313" key="4">
    <source>
        <dbReference type="Proteomes" id="UP000325286"/>
    </source>
</evidence>
<keyword evidence="2" id="KW-1133">Transmembrane helix</keyword>
<gene>
    <name evidence="3" type="ORF">UC8_40270</name>
</gene>
<keyword evidence="2" id="KW-0812">Transmembrane</keyword>
<feature type="region of interest" description="Disordered" evidence="1">
    <location>
        <begin position="1"/>
        <end position="21"/>
    </location>
</feature>
<organism evidence="3 4">
    <name type="scientific">Roseimaritima ulvae</name>
    <dbReference type="NCBI Taxonomy" id="980254"/>
    <lineage>
        <taxon>Bacteria</taxon>
        <taxon>Pseudomonadati</taxon>
        <taxon>Planctomycetota</taxon>
        <taxon>Planctomycetia</taxon>
        <taxon>Pirellulales</taxon>
        <taxon>Pirellulaceae</taxon>
        <taxon>Roseimaritima</taxon>
    </lineage>
</organism>
<dbReference type="KEGG" id="rul:UC8_40270"/>
<feature type="compositionally biased region" description="Low complexity" evidence="1">
    <location>
        <begin position="1"/>
        <end position="19"/>
    </location>
</feature>
<protein>
    <submittedName>
        <fullName evidence="3">Putative assembly protein</fullName>
    </submittedName>
</protein>
<reference evidence="3 4" key="1">
    <citation type="submission" date="2019-08" db="EMBL/GenBank/DDBJ databases">
        <title>Deep-cultivation of Planctomycetes and their phenomic and genomic characterization uncovers novel biology.</title>
        <authorList>
            <person name="Wiegand S."/>
            <person name="Jogler M."/>
            <person name="Boedeker C."/>
            <person name="Pinto D."/>
            <person name="Vollmers J."/>
            <person name="Rivas-Marin E."/>
            <person name="Kohn T."/>
            <person name="Peeters S.H."/>
            <person name="Heuer A."/>
            <person name="Rast P."/>
            <person name="Oberbeckmann S."/>
            <person name="Bunk B."/>
            <person name="Jeske O."/>
            <person name="Meyerdierks A."/>
            <person name="Storesund J.E."/>
            <person name="Kallscheuer N."/>
            <person name="Luecker S."/>
            <person name="Lage O.M."/>
            <person name="Pohl T."/>
            <person name="Merkel B.J."/>
            <person name="Hornburger P."/>
            <person name="Mueller R.-W."/>
            <person name="Bruemmer F."/>
            <person name="Labrenz M."/>
            <person name="Spormann A.M."/>
            <person name="Op den Camp H."/>
            <person name="Overmann J."/>
            <person name="Amann R."/>
            <person name="Jetten M.S.M."/>
            <person name="Mascher T."/>
            <person name="Medema M.H."/>
            <person name="Devos D.P."/>
            <person name="Kaster A.-K."/>
            <person name="Ovreas L."/>
            <person name="Rohde M."/>
            <person name="Galperin M.Y."/>
            <person name="Jogler C."/>
        </authorList>
    </citation>
    <scope>NUCLEOTIDE SEQUENCE [LARGE SCALE GENOMIC DNA]</scope>
    <source>
        <strain evidence="3 4">UC8</strain>
    </source>
</reference>
<keyword evidence="2" id="KW-0472">Membrane</keyword>
<sequence>MEADGSTTTSPPANSAAAPPRRRPRRRWRWFLITAALLALIVRSMLPETLGEQARRSIESKLAAHYSHLDIRIAGGRYVPGTGLVLDDIVVAAPLGTGGSTPLLRVARVVAETDLDWRRVGEGEFPMTAKRMVVSGVEANLWTDTDEKFSIEQLLPLPKLGPGCPLIVVHDARVRLIHDPREPARSLQWHHIEARITKSAAETGGPIEHHVEAVATSSECQQLSVQAVGGSAGWTVKGVATELRLESARLDRLPRRFDKLSAALRGLDCIGNARFTIRTQPQQPVQWQVHGNIDDGRFEHPHLALTAQKISGQFSLSHQGARFEDVQAYVDGALFRGDATLAELRWPCELHCNLAASNLLLDQRLRAALPLSMRMQWDRLQPSGLVDVSAAFTHQANRWSTSATVQSKGVNVRFDRFPYPVRNLNGTIQFDDGVVRCKELFGTVDGQPMQCQMRLAPRGSGVPQWFRMSVDGSIAINDALVGALTPRNELPSKLETFVRSLSPSGGVRVAGAELQIDPQGNKSQRIDLRFEDAQLRYDGFPYPLYGVHGQVLVEDDTTRLVNFVAENGDTASIACDGTYRTTPEGGELGLQFVGRSVPLDRTLRAALPASSQLTWDALAPVGVLEQISVAVTKTPEHAEPELQIAASLGAAPGVSHNTVSVRPNALPYRMDLVAGKVLYADGQVRLEQLDGRHDGTRLAANGTCVEAKDGRWRLDMNVLSGSRMTVDAELISSLPPEVQGVCQRLQLRGPLGLRGTTSLLLPNDEFPQPESRFDLSIQLEGNRIGDVGPVRDIRGELSIRGLQNVEGVTADGTAQLDSMHYQDIQLTGVHGPFAIRGDQLLLGAINPALPDGQNFQPLAGNVFGGQFTLSGTLGLATSQYDVFASLANADVPALLSEFQQPQSGMTGRVSGEVQLEGALGATHLLKGVGQAKLSGANLYQLPQIVQLLTQLRVTPGEDVAFTDGKTQFTLSGDQIAFSQLQLWGDLVALHGSGTVSRMRDVDLTFNTRVSPQNSWSRLIRPLDSQRYTLWTINVQGPIDAPNIERRTLDGVSETLERLFPGMGLDNISQKARSTFGKTR</sequence>
<dbReference type="AlphaFoldDB" id="A0A5B9QSG2"/>
<dbReference type="EMBL" id="CP042914">
    <property type="protein sequence ID" value="QEG41998.1"/>
    <property type="molecule type" value="Genomic_DNA"/>
</dbReference>
<accession>A0A5B9QSG2</accession>
<keyword evidence="4" id="KW-1185">Reference proteome</keyword>